<evidence type="ECO:0000313" key="4">
    <source>
        <dbReference type="Proteomes" id="UP001595868"/>
    </source>
</evidence>
<accession>A0ABV8KU46</accession>
<keyword evidence="2" id="KW-0812">Transmembrane</keyword>
<feature type="transmembrane region" description="Helical" evidence="2">
    <location>
        <begin position="69"/>
        <end position="86"/>
    </location>
</feature>
<feature type="transmembrane region" description="Helical" evidence="2">
    <location>
        <begin position="179"/>
        <end position="197"/>
    </location>
</feature>
<feature type="transmembrane region" description="Helical" evidence="2">
    <location>
        <begin position="151"/>
        <end position="174"/>
    </location>
</feature>
<proteinExistence type="predicted"/>
<evidence type="ECO:0000256" key="2">
    <source>
        <dbReference type="SAM" id="Phobius"/>
    </source>
</evidence>
<feature type="transmembrane region" description="Helical" evidence="2">
    <location>
        <begin position="98"/>
        <end position="118"/>
    </location>
</feature>
<feature type="transmembrane region" description="Helical" evidence="2">
    <location>
        <begin position="209"/>
        <end position="233"/>
    </location>
</feature>
<feature type="transmembrane region" description="Helical" evidence="2">
    <location>
        <begin position="245"/>
        <end position="266"/>
    </location>
</feature>
<feature type="compositionally biased region" description="Gly residues" evidence="1">
    <location>
        <begin position="313"/>
        <end position="332"/>
    </location>
</feature>
<dbReference type="Proteomes" id="UP001595868">
    <property type="component" value="Unassembled WGS sequence"/>
</dbReference>
<organism evidence="3 4">
    <name type="scientific">Micromonospora zhanjiangensis</name>
    <dbReference type="NCBI Taxonomy" id="1522057"/>
    <lineage>
        <taxon>Bacteria</taxon>
        <taxon>Bacillati</taxon>
        <taxon>Actinomycetota</taxon>
        <taxon>Actinomycetes</taxon>
        <taxon>Micromonosporales</taxon>
        <taxon>Micromonosporaceae</taxon>
        <taxon>Micromonospora</taxon>
    </lineage>
</organism>
<keyword evidence="2" id="KW-1133">Transmembrane helix</keyword>
<dbReference type="RefSeq" id="WP_377550798.1">
    <property type="nucleotide sequence ID" value="NZ_JBHSBN010000024.1"/>
</dbReference>
<dbReference type="EMBL" id="JBHSBN010000024">
    <property type="protein sequence ID" value="MFC4109447.1"/>
    <property type="molecule type" value="Genomic_DNA"/>
</dbReference>
<keyword evidence="2" id="KW-0472">Membrane</keyword>
<evidence type="ECO:0000313" key="3">
    <source>
        <dbReference type="EMBL" id="MFC4109447.1"/>
    </source>
</evidence>
<sequence length="382" mass="38001">MATCSSGDAVWYFGGFGGLAKLLDQGIDGILSDIANAIIKAAVSLFADIASKIPTLGDSDTNHAIGAQINWLVVFLAVASLLFAAARMALERRGQAGITALKGILRMVLVAGAATYVLQRLTSLSDSYTDHLYQAGVKEQLKAIAGCGTDALTAFLLIIIGILLIFAGIIHIILLYIRLGVMVILSGTLPLAASASMTDWGSSWWRKHLAWMVAWLVFKPATGLVLYAGAVMINSTGATAAQQKIAGCGVLLLSAVALPALLRLIVPATAALGSSDGAMGASGAALGGAAAATGAVAAPAYRKATQSVRSGPSGAGGGGRGGGGGGGGGGHRSAGRAAAGLGAWATGKAVKGAARATSGAAKTMGNVASSAAPGIHDDNSQH</sequence>
<protein>
    <recommendedName>
        <fullName evidence="5">TrbL/VirB6 plasmid conjugal transfer protein</fullName>
    </recommendedName>
</protein>
<evidence type="ECO:0008006" key="5">
    <source>
        <dbReference type="Google" id="ProtNLM"/>
    </source>
</evidence>
<name>A0ABV8KU46_9ACTN</name>
<reference evidence="4" key="1">
    <citation type="journal article" date="2019" name="Int. J. Syst. Evol. Microbiol.">
        <title>The Global Catalogue of Microorganisms (GCM) 10K type strain sequencing project: providing services to taxonomists for standard genome sequencing and annotation.</title>
        <authorList>
            <consortium name="The Broad Institute Genomics Platform"/>
            <consortium name="The Broad Institute Genome Sequencing Center for Infectious Disease"/>
            <person name="Wu L."/>
            <person name="Ma J."/>
        </authorList>
    </citation>
    <scope>NUCLEOTIDE SEQUENCE [LARGE SCALE GENOMIC DNA]</scope>
    <source>
        <strain evidence="4">2902at01</strain>
    </source>
</reference>
<gene>
    <name evidence="3" type="ORF">ACFOX0_26390</name>
</gene>
<keyword evidence="4" id="KW-1185">Reference proteome</keyword>
<evidence type="ECO:0000256" key="1">
    <source>
        <dbReference type="SAM" id="MobiDB-lite"/>
    </source>
</evidence>
<feature type="transmembrane region" description="Helical" evidence="2">
    <location>
        <begin position="278"/>
        <end position="301"/>
    </location>
</feature>
<feature type="region of interest" description="Disordered" evidence="1">
    <location>
        <begin position="307"/>
        <end position="333"/>
    </location>
</feature>
<feature type="region of interest" description="Disordered" evidence="1">
    <location>
        <begin position="355"/>
        <end position="382"/>
    </location>
</feature>
<comment type="caution">
    <text evidence="3">The sequence shown here is derived from an EMBL/GenBank/DDBJ whole genome shotgun (WGS) entry which is preliminary data.</text>
</comment>